<reference evidence="1 2" key="1">
    <citation type="journal article" date="2019" name="Sci. Rep.">
        <title>A high-quality genome of Eragrostis curvula grass provides insights into Poaceae evolution and supports new strategies to enhance forage quality.</title>
        <authorList>
            <person name="Carballo J."/>
            <person name="Santos B.A.C.M."/>
            <person name="Zappacosta D."/>
            <person name="Garbus I."/>
            <person name="Selva J.P."/>
            <person name="Gallo C.A."/>
            <person name="Diaz A."/>
            <person name="Albertini E."/>
            <person name="Caccamo M."/>
            <person name="Echenique V."/>
        </authorList>
    </citation>
    <scope>NUCLEOTIDE SEQUENCE [LARGE SCALE GENOMIC DNA]</scope>
    <source>
        <strain evidence="2">cv. Victoria</strain>
        <tissue evidence="1">Leaf</tissue>
    </source>
</reference>
<dbReference type="AlphaFoldDB" id="A0A5J9WKT5"/>
<comment type="caution">
    <text evidence="1">The sequence shown here is derived from an EMBL/GenBank/DDBJ whole genome shotgun (WGS) entry which is preliminary data.</text>
</comment>
<feature type="non-terminal residue" evidence="1">
    <location>
        <position position="1"/>
    </location>
</feature>
<keyword evidence="2" id="KW-1185">Reference proteome</keyword>
<organism evidence="1 2">
    <name type="scientific">Eragrostis curvula</name>
    <name type="common">weeping love grass</name>
    <dbReference type="NCBI Taxonomy" id="38414"/>
    <lineage>
        <taxon>Eukaryota</taxon>
        <taxon>Viridiplantae</taxon>
        <taxon>Streptophyta</taxon>
        <taxon>Embryophyta</taxon>
        <taxon>Tracheophyta</taxon>
        <taxon>Spermatophyta</taxon>
        <taxon>Magnoliopsida</taxon>
        <taxon>Liliopsida</taxon>
        <taxon>Poales</taxon>
        <taxon>Poaceae</taxon>
        <taxon>PACMAD clade</taxon>
        <taxon>Chloridoideae</taxon>
        <taxon>Eragrostideae</taxon>
        <taxon>Eragrostidinae</taxon>
        <taxon>Eragrostis</taxon>
    </lineage>
</organism>
<evidence type="ECO:0008006" key="3">
    <source>
        <dbReference type="Google" id="ProtNLM"/>
    </source>
</evidence>
<evidence type="ECO:0000313" key="2">
    <source>
        <dbReference type="Proteomes" id="UP000324897"/>
    </source>
</evidence>
<protein>
    <recommendedName>
        <fullName evidence="3">Major facilitator superfamily (MFS) profile domain-containing protein</fullName>
    </recommendedName>
</protein>
<dbReference type="EMBL" id="RWGY01000004">
    <property type="protein sequence ID" value="TVU47874.1"/>
    <property type="molecule type" value="Genomic_DNA"/>
</dbReference>
<sequence>MFPLVAGAACGHSLELTGAMRSGAAGRQRLWTLALVTVAALLESEDQALLPAVYKEVGEALGASPTALGSITKIVF</sequence>
<dbReference type="Gramene" id="TVU47874">
    <property type="protein sequence ID" value="TVU47874"/>
    <property type="gene ID" value="EJB05_07490"/>
</dbReference>
<proteinExistence type="predicted"/>
<dbReference type="Proteomes" id="UP000324897">
    <property type="component" value="Chromosome 5"/>
</dbReference>
<gene>
    <name evidence="1" type="ORF">EJB05_07490</name>
</gene>
<evidence type="ECO:0000313" key="1">
    <source>
        <dbReference type="EMBL" id="TVU47874.1"/>
    </source>
</evidence>
<accession>A0A5J9WKT5</accession>
<name>A0A5J9WKT5_9POAL</name>